<dbReference type="Pfam" id="PF22958">
    <property type="entry name" value="Ltn1_1st"/>
    <property type="match status" value="1"/>
</dbReference>
<dbReference type="InterPro" id="IPR054478">
    <property type="entry name" value="LTN1_UBC"/>
</dbReference>
<dbReference type="InterPro" id="IPR054477">
    <property type="entry name" value="LTN1_E3_ligase_6th"/>
</dbReference>
<dbReference type="GO" id="GO:1990112">
    <property type="term" value="C:RQC complex"/>
    <property type="evidence" value="ECO:0007669"/>
    <property type="project" value="InterPro"/>
</dbReference>
<dbReference type="InterPro" id="IPR007213">
    <property type="entry name" value="Ppm1/Ppm2/Tcmp"/>
</dbReference>
<evidence type="ECO:0000256" key="1">
    <source>
        <dbReference type="ARBA" id="ARBA00022603"/>
    </source>
</evidence>
<dbReference type="Pfam" id="PF23280">
    <property type="entry name" value="TPR_26"/>
    <property type="match status" value="1"/>
</dbReference>
<name>A0A478EC27_TALPI</name>
<dbReference type="InterPro" id="IPR057030">
    <property type="entry name" value="TPR_Rkr-1"/>
</dbReference>
<feature type="domain" description="E3 ubiquitin-protein ligase listerin ubiquitin conjugating" evidence="6">
    <location>
        <begin position="1477"/>
        <end position="1561"/>
    </location>
</feature>
<dbReference type="InterPro" id="IPR054476">
    <property type="entry name" value="Ltn1_N"/>
</dbReference>
<dbReference type="GO" id="GO:0043023">
    <property type="term" value="F:ribosomal large subunit binding"/>
    <property type="evidence" value="ECO:0007669"/>
    <property type="project" value="TreeGrafter"/>
</dbReference>
<dbReference type="Pfam" id="PF22999">
    <property type="entry name" value="LTN1_E3_ligase_6th"/>
    <property type="match status" value="1"/>
</dbReference>
<dbReference type="SUPFAM" id="SSF48371">
    <property type="entry name" value="ARM repeat"/>
    <property type="match status" value="1"/>
</dbReference>
<evidence type="ECO:0000259" key="7">
    <source>
        <dbReference type="Pfam" id="PF23280"/>
    </source>
</evidence>
<dbReference type="PANTHER" id="PTHR12389">
    <property type="entry name" value="ZINC FINGER PROTEIN 294"/>
    <property type="match status" value="1"/>
</dbReference>
<dbReference type="SUPFAM" id="SSF53335">
    <property type="entry name" value="S-adenosyl-L-methionine-dependent methyltransferases"/>
    <property type="match status" value="1"/>
</dbReference>
<evidence type="ECO:0000259" key="6">
    <source>
        <dbReference type="Pfam" id="PF23009"/>
    </source>
</evidence>
<dbReference type="InterPro" id="IPR029063">
    <property type="entry name" value="SAM-dependent_MTases_sf"/>
</dbReference>
<dbReference type="PANTHER" id="PTHR12389:SF0">
    <property type="entry name" value="E3 UBIQUITIN-PROTEIN LIGASE LISTERIN"/>
    <property type="match status" value="1"/>
</dbReference>
<dbReference type="Pfam" id="PF23009">
    <property type="entry name" value="UBC_like"/>
    <property type="match status" value="1"/>
</dbReference>
<dbReference type="InterPro" id="IPR039795">
    <property type="entry name" value="LTN1/Rkr1"/>
</dbReference>
<feature type="compositionally biased region" description="Gly residues" evidence="3">
    <location>
        <begin position="1616"/>
        <end position="1630"/>
    </location>
</feature>
<feature type="domain" description="E3 ubiquitin-protein ligase listerin HEAT repeat region" evidence="5">
    <location>
        <begin position="1252"/>
        <end position="1462"/>
    </location>
</feature>
<evidence type="ECO:0000259" key="4">
    <source>
        <dbReference type="Pfam" id="PF22958"/>
    </source>
</evidence>
<accession>A0A478EC27</accession>
<dbReference type="Proteomes" id="UP000053095">
    <property type="component" value="Unassembled WGS sequence"/>
</dbReference>
<dbReference type="GO" id="GO:0061630">
    <property type="term" value="F:ubiquitin protein ligase activity"/>
    <property type="evidence" value="ECO:0007669"/>
    <property type="project" value="InterPro"/>
</dbReference>
<dbReference type="GO" id="GO:0032259">
    <property type="term" value="P:methylation"/>
    <property type="evidence" value="ECO:0007669"/>
    <property type="project" value="UniProtKB-KW"/>
</dbReference>
<feature type="domain" description="E3 ubiquitin-protein ligase listerin N-terminal" evidence="4">
    <location>
        <begin position="54"/>
        <end position="368"/>
    </location>
</feature>
<gene>
    <name evidence="8" type="ORF">TCE0_044r17152</name>
</gene>
<dbReference type="GO" id="GO:0008168">
    <property type="term" value="F:methyltransferase activity"/>
    <property type="evidence" value="ECO:0007669"/>
    <property type="project" value="UniProtKB-KW"/>
</dbReference>
<dbReference type="GO" id="GO:0005829">
    <property type="term" value="C:cytosol"/>
    <property type="evidence" value="ECO:0007669"/>
    <property type="project" value="TreeGrafter"/>
</dbReference>
<dbReference type="Gene3D" id="3.40.50.150">
    <property type="entry name" value="Vaccinia Virus protein VP39"/>
    <property type="match status" value="1"/>
</dbReference>
<dbReference type="GO" id="GO:0072344">
    <property type="term" value="P:rescue of stalled ribosome"/>
    <property type="evidence" value="ECO:0007669"/>
    <property type="project" value="TreeGrafter"/>
</dbReference>
<keyword evidence="1" id="KW-0489">Methyltransferase</keyword>
<feature type="region of interest" description="Disordered" evidence="3">
    <location>
        <begin position="1"/>
        <end position="20"/>
    </location>
</feature>
<sequence>MSKKFKSQASSSRAATGGLGGFTNTFGGFSTASSQANAPSSLSYVAEPPDLSRISDPNLVVAFKNLTKKDDITKTKALEDIKETVLKLGNRTDDLEEGFLEAWTKVYPRNSIENARRVRQLAHTIQGLISSLAGKRVARHLPKVVGAWLAGLYDNDRLVSRSVVESISQVFPTDEKRNGLWKIFQTSILDFVDDVILHQTVLTLSDERIVKPDDAEAKYARVSATAILLFNRILSTASPEQIAKDRSTIQTILNSKNIWSFTHHVDPFVRRSVYNLLRSSLAQDIEDLDWRIISNSIISQALPTPQLGSATEFSETLLQLSQNRPQIWTTDFSGKTDSSTRLHQYIKKGSQGAAEMFWTSLVELLQTIPIETIRRYGSKEGDQTSDVGLAQAKALMNDLLTGLTSRDEPRHNLKTGWAAYYDIGIWLSTVIPEPERSELVIEYLTKIFDPYVNGDGEDQWILSPSIASATCTVAFLRLTNYGYDKELKEAWGSVTQNLLQAVKLSLPEQSKDFRSSQDGVCTKATQYFKLEAAVLYNLPSENQRISSLFEESTLLLLKGSLQVLQARNGKPYGAAAVVEEAIRHVPEFIKDSEDIVNTLKDAIPQLLPTPSADRIMSAILMCSDWEGFEYVFDASLETMTDASMQDSGGFALQKLLSTVDFQKVQESAHFISIVSSSVEKAIAGNSSQWPFVFSVIENRTVPDEMIDQIVLVLVHGLSSDDDTVVATLSGLTGLEGQKPEALKRLRNGKEGSRLVARLLYLTESPIDEIGQKAEHLEKTMRATVSADVTSASTREILKQELREVGPQSLSVDVLSGMAQDLFRNTDAKDLGRLLADIFPSYDLWKTSLEQFMRLPIRHSTSITSPLGGAVYLVTNDSSATDRPDLDSIQRDSDGASSAFRLTTYVVKILSSPDVLVSLDAKQREGLFYHLPLALQLMDDDASIEGSIGLTQLGLSEDRDEALEIVSEGRSMIRNWIQRDTQVDDGRSISKDLVALWDQKIAELDNTSPESYRIGQAYSKIKPEADPTKSSDALTSLAREVRKYNPIRAAAELAVWGPALASSTSGTRLCNELIADATGFKPGRNPSEGPRSIILLNVLAQSMREVLDTIPTQRMVFLVKNLVQVLQSSSDSTSINTEAFKALSLVLRPLSEIYGSHWTESLEALSSTWEKIGGGDAGLPVLHSSLRLFAVLRDLVKNDANDDLVDAWKDSKQGLFESLVSTLNKLDSTSAVYLPRDITADLLRRELTHVPIESLTNKNEMFSLLAVECKVIQQIAFELLHRHIPQAQEQVSFDVALSKTTVNLPDELLSLLLEVPQANLAPSLSDAKTLLRIRSYLMSWKLVFDHFSGSASLPVQENYAGNIKEHQILEPLLGFTFDILQKSHGKLVDASRFDIRSWEPIDEPSERDTQWLLIHLYYLSLKHLSLFTKNWWIDSKKRIKGPVETWTQKYITPSIIEDALTGVSTWIQTQEGDDERPLTVKVSHRTAELVASIPVDEDSPPVAMAISLPPAYPLQPAIVTGRSRVLVDEKKWRSWMLIIQGVIMFSNGNLVDGLLAFRRNVQGALKGQSECAICYSVISTDMQTPNKRCATCKNAFHSTTMSANQIPNLNTLRHGGGGLRGRLRGRGGPGSAGLSEDQSHSRENTAAVKDKIIQGTDNDASVSRLSAVELGYLDDVFARALTVAGGGPGSRRFPIINRGTYVRTTAIDELVNRFLDDGDGDATKKQIISLGAGSDTRAFRIFSKKLSTRLVYHELDFSVNTSAKIKAIRASPLLQRAIQVDRQALPAVGNEENGAGDSLHLPNYHIHPIDLRSLAANSTSTTDSVTNEDHSTSDSIENKINLPGIDPTLPTLLISECCLIYLSPTDADAVIDYFASSFFPPSTPLGLIIYEPIRPNDAFGKTMVSNLAARGIHLQTLHKYSSLPAQRQRFVDHGLGAGQGAVDIDFIWSHWISEAEKERVAALEMLDEIEEWRLLAQHYCVAWGWRDGGNSKNFGLWRGLRSE</sequence>
<protein>
    <submittedName>
        <fullName evidence="8">Uncharacterized protein</fullName>
    </submittedName>
</protein>
<dbReference type="GO" id="GO:1990116">
    <property type="term" value="P:ribosome-associated ubiquitin-dependent protein catabolic process"/>
    <property type="evidence" value="ECO:0007669"/>
    <property type="project" value="InterPro"/>
</dbReference>
<dbReference type="InterPro" id="IPR016024">
    <property type="entry name" value="ARM-type_fold"/>
</dbReference>
<dbReference type="Pfam" id="PF04072">
    <property type="entry name" value="LCM"/>
    <property type="match status" value="1"/>
</dbReference>
<evidence type="ECO:0000313" key="9">
    <source>
        <dbReference type="Proteomes" id="UP000053095"/>
    </source>
</evidence>
<evidence type="ECO:0000259" key="5">
    <source>
        <dbReference type="Pfam" id="PF22999"/>
    </source>
</evidence>
<keyword evidence="2" id="KW-0808">Transferase</keyword>
<organism evidence="8 9">
    <name type="scientific">Talaromyces pinophilus</name>
    <name type="common">Penicillium pinophilum</name>
    <dbReference type="NCBI Taxonomy" id="128442"/>
    <lineage>
        <taxon>Eukaryota</taxon>
        <taxon>Fungi</taxon>
        <taxon>Dikarya</taxon>
        <taxon>Ascomycota</taxon>
        <taxon>Pezizomycotina</taxon>
        <taxon>Eurotiomycetes</taxon>
        <taxon>Eurotiomycetidae</taxon>
        <taxon>Eurotiales</taxon>
        <taxon>Trichocomaceae</taxon>
        <taxon>Talaromyces</taxon>
        <taxon>Talaromyces sect. Talaromyces</taxon>
    </lineage>
</organism>
<evidence type="ECO:0000313" key="8">
    <source>
        <dbReference type="EMBL" id="GAM42827.1"/>
    </source>
</evidence>
<evidence type="ECO:0000256" key="2">
    <source>
        <dbReference type="ARBA" id="ARBA00022679"/>
    </source>
</evidence>
<proteinExistence type="predicted"/>
<reference evidence="9" key="1">
    <citation type="journal article" date="2015" name="Genome Announc.">
        <title>Draft genome sequence of Talaromyces cellulolyticus strain Y-94, a source of lignocellulosic biomass-degrading enzymes.</title>
        <authorList>
            <person name="Fujii T."/>
            <person name="Koike H."/>
            <person name="Sawayama S."/>
            <person name="Yano S."/>
            <person name="Inoue H."/>
        </authorList>
    </citation>
    <scope>NUCLEOTIDE SEQUENCE [LARGE SCALE GENOMIC DNA]</scope>
    <source>
        <strain evidence="9">Y-94</strain>
    </source>
</reference>
<evidence type="ECO:0000256" key="3">
    <source>
        <dbReference type="SAM" id="MobiDB-lite"/>
    </source>
</evidence>
<keyword evidence="9" id="KW-1185">Reference proteome</keyword>
<feature type="domain" description="E3 ubiquitin-protein ligase listerin tetratricopeptide repeats region" evidence="7">
    <location>
        <begin position="626"/>
        <end position="780"/>
    </location>
</feature>
<dbReference type="EMBL" id="DF933840">
    <property type="protein sequence ID" value="GAM42827.1"/>
    <property type="molecule type" value="Genomic_DNA"/>
</dbReference>
<feature type="region of interest" description="Disordered" evidence="3">
    <location>
        <begin position="1616"/>
        <end position="1644"/>
    </location>
</feature>